<proteinExistence type="predicted"/>
<organism evidence="2 3">
    <name type="scientific">Companilactobacillus allii</name>
    <dbReference type="NCBI Taxonomy" id="1847728"/>
    <lineage>
        <taxon>Bacteria</taxon>
        <taxon>Bacillati</taxon>
        <taxon>Bacillota</taxon>
        <taxon>Bacilli</taxon>
        <taxon>Lactobacillales</taxon>
        <taxon>Lactobacillaceae</taxon>
        <taxon>Companilactobacillus</taxon>
    </lineage>
</organism>
<keyword evidence="3" id="KW-1185">Reference proteome</keyword>
<accession>A0A1P8Q2E5</accession>
<dbReference type="GO" id="GO:0003677">
    <property type="term" value="F:DNA binding"/>
    <property type="evidence" value="ECO:0007669"/>
    <property type="project" value="InterPro"/>
</dbReference>
<dbReference type="Pfam" id="PF02498">
    <property type="entry name" value="Bro-N"/>
    <property type="match status" value="1"/>
</dbReference>
<dbReference type="Pfam" id="PF03374">
    <property type="entry name" value="ANT"/>
    <property type="match status" value="1"/>
</dbReference>
<dbReference type="EMBL" id="CP019323">
    <property type="protein sequence ID" value="APX72054.1"/>
    <property type="molecule type" value="Genomic_DNA"/>
</dbReference>
<dbReference type="InterPro" id="IPR003497">
    <property type="entry name" value="BRO_N_domain"/>
</dbReference>
<dbReference type="PANTHER" id="PTHR36180">
    <property type="entry name" value="DNA-BINDING PROTEIN-RELATED-RELATED"/>
    <property type="match status" value="1"/>
</dbReference>
<evidence type="ECO:0000259" key="1">
    <source>
        <dbReference type="PROSITE" id="PS51750"/>
    </source>
</evidence>
<evidence type="ECO:0000313" key="2">
    <source>
        <dbReference type="EMBL" id="APX72054.1"/>
    </source>
</evidence>
<dbReference type="STRING" id="1847728.BTM29_05530"/>
<gene>
    <name evidence="2" type="ORF">BTM29_05530</name>
</gene>
<sequence>MNNLQLFNFKGYDIRAVEINGEPYFIAKDVAKTLQYSNTANAVNAHVPDKYKGVTDLMTPGGKQSFVIISEAGLYKLVFNSKMPQAEEFTDWVADEVLPSIRKHGNYMTDQKAYDITHNPDSLADLLMQAGEQLKQKDIRISELTPKAQFADQISKSDDTILIRDLAKLLFKNGIAIGQKELFRWLVEKGYLIKQHNGYTPTQKAVNLGVFEVRETPVIHRYTNPTVSFTTLVTTKGQKYFIKKFLDVNQEVQA</sequence>
<dbReference type="PANTHER" id="PTHR36180:SF2">
    <property type="entry name" value="BRO FAMILY PROTEIN"/>
    <property type="match status" value="1"/>
</dbReference>
<dbReference type="PROSITE" id="PS51750">
    <property type="entry name" value="BRO_N"/>
    <property type="match status" value="1"/>
</dbReference>
<dbReference type="SMART" id="SM01040">
    <property type="entry name" value="Bro-N"/>
    <property type="match status" value="1"/>
</dbReference>
<feature type="domain" description="Bro-N" evidence="1">
    <location>
        <begin position="1"/>
        <end position="105"/>
    </location>
</feature>
<dbReference type="Proteomes" id="UP000187499">
    <property type="component" value="Chromosome"/>
</dbReference>
<dbReference type="RefSeq" id="WP_076614557.1">
    <property type="nucleotide sequence ID" value="NZ_CP019323.1"/>
</dbReference>
<protein>
    <recommendedName>
        <fullName evidence="1">Bro-N domain-containing protein</fullName>
    </recommendedName>
</protein>
<evidence type="ECO:0000313" key="3">
    <source>
        <dbReference type="Proteomes" id="UP000187499"/>
    </source>
</evidence>
<name>A0A1P8Q2E5_9LACO</name>
<dbReference type="OrthoDB" id="9812611at2"/>
<reference evidence="3" key="1">
    <citation type="submission" date="2016-12" db="EMBL/GenBank/DDBJ databases">
        <authorList>
            <person name="Jung M.Y."/>
            <person name="Lee S.H."/>
        </authorList>
    </citation>
    <scope>NUCLEOTIDE SEQUENCE [LARGE SCALE GENOMIC DNA]</scope>
    <source>
        <strain evidence="3">WiKim39</strain>
    </source>
</reference>
<dbReference type="InterPro" id="IPR005039">
    <property type="entry name" value="Ant_C"/>
</dbReference>
<dbReference type="KEGG" id="lalw:BTM29_05530"/>
<dbReference type="AlphaFoldDB" id="A0A1P8Q2E5"/>